<gene>
    <name evidence="2" type="ordered locus">Snas_6248</name>
</gene>
<dbReference type="AlphaFoldDB" id="D3Q2W7"/>
<feature type="domain" description="Helix-turn-helix" evidence="1">
    <location>
        <begin position="87"/>
        <end position="131"/>
    </location>
</feature>
<reference evidence="2 3" key="1">
    <citation type="journal article" date="2009" name="Stand. Genomic Sci.">
        <title>Complete genome sequence of Stackebrandtia nassauensis type strain (LLR-40K-21).</title>
        <authorList>
            <person name="Munk C."/>
            <person name="Lapidus A."/>
            <person name="Copeland A."/>
            <person name="Jando M."/>
            <person name="Mayilraj S."/>
            <person name="Glavina Del Rio T."/>
            <person name="Nolan M."/>
            <person name="Chen F."/>
            <person name="Lucas S."/>
            <person name="Tice H."/>
            <person name="Cheng J.F."/>
            <person name="Han C."/>
            <person name="Detter J.C."/>
            <person name="Bruce D."/>
            <person name="Goodwin L."/>
            <person name="Chain P."/>
            <person name="Pitluck S."/>
            <person name="Goker M."/>
            <person name="Ovchinikova G."/>
            <person name="Pati A."/>
            <person name="Ivanova N."/>
            <person name="Mavromatis K."/>
            <person name="Chen A."/>
            <person name="Palaniappan K."/>
            <person name="Land M."/>
            <person name="Hauser L."/>
            <person name="Chang Y.J."/>
            <person name="Jeffries C.D."/>
            <person name="Bristow J."/>
            <person name="Eisen J.A."/>
            <person name="Markowitz V."/>
            <person name="Hugenholtz P."/>
            <person name="Kyrpides N.C."/>
            <person name="Klenk H.P."/>
        </authorList>
    </citation>
    <scope>NUCLEOTIDE SEQUENCE [LARGE SCALE GENOMIC DNA]</scope>
    <source>
        <strain evidence="3">DSM 44728 / CIP 108903 / NRRL B-16338 / NBRC 102104 / LLR-40K-21</strain>
    </source>
</reference>
<name>D3Q2W7_STANL</name>
<dbReference type="RefSeq" id="WP_013021439.1">
    <property type="nucleotide sequence ID" value="NC_013947.1"/>
</dbReference>
<organism evidence="2 3">
    <name type="scientific">Stackebrandtia nassauensis (strain DSM 44728 / CIP 108903 / NRRL B-16338 / NBRC 102104 / LLR-40K-21)</name>
    <dbReference type="NCBI Taxonomy" id="446470"/>
    <lineage>
        <taxon>Bacteria</taxon>
        <taxon>Bacillati</taxon>
        <taxon>Actinomycetota</taxon>
        <taxon>Actinomycetes</taxon>
        <taxon>Glycomycetales</taxon>
        <taxon>Glycomycetaceae</taxon>
        <taxon>Stackebrandtia</taxon>
    </lineage>
</organism>
<dbReference type="KEGG" id="sna:Snas_6248"/>
<keyword evidence="3" id="KW-1185">Reference proteome</keyword>
<dbReference type="Pfam" id="PF12728">
    <property type="entry name" value="HTH_17"/>
    <property type="match status" value="1"/>
</dbReference>
<evidence type="ECO:0000313" key="3">
    <source>
        <dbReference type="Proteomes" id="UP000000844"/>
    </source>
</evidence>
<evidence type="ECO:0000259" key="1">
    <source>
        <dbReference type="Pfam" id="PF12728"/>
    </source>
</evidence>
<dbReference type="Proteomes" id="UP000000844">
    <property type="component" value="Chromosome"/>
</dbReference>
<protein>
    <recommendedName>
        <fullName evidence="1">Helix-turn-helix domain-containing protein</fullName>
    </recommendedName>
</protein>
<sequence>MNASFQAVTGAPDVRPRFFEIPEIVEQLPLSKDGVYREIHAGNLAAIRIGGAHGGKYIVPARLLDLMDAQMRGVGFDTTVSELSGRFLSIAEAASILRISRPVLAKRARGHEFPAARYGGKHIIAGAVIDDMETKALHAMTLIRTDDYVACVRQTAMEVAA</sequence>
<dbReference type="HOGENOM" id="CLU_1642700_0_0_11"/>
<dbReference type="OrthoDB" id="5524782at2"/>
<proteinExistence type="predicted"/>
<dbReference type="InterPro" id="IPR041657">
    <property type="entry name" value="HTH_17"/>
</dbReference>
<accession>D3Q2W7</accession>
<dbReference type="EMBL" id="CP001778">
    <property type="protein sequence ID" value="ADD45868.1"/>
    <property type="molecule type" value="Genomic_DNA"/>
</dbReference>
<dbReference type="STRING" id="446470.Snas_6248"/>
<evidence type="ECO:0000313" key="2">
    <source>
        <dbReference type="EMBL" id="ADD45868.1"/>
    </source>
</evidence>